<gene>
    <name evidence="2" type="ORF">FRD01_12630</name>
</gene>
<evidence type="ECO:0000259" key="1">
    <source>
        <dbReference type="Pfam" id="PF14394"/>
    </source>
</evidence>
<dbReference type="InterPro" id="IPR025537">
    <property type="entry name" value="DUF4423"/>
</dbReference>
<sequence length="279" mass="32038">MKDWMPDVFEFMGYRDFMRAYYSAAKTHTKRFSYRSFSAKAGFSSSNFIKMVIDGDRNLSPEAAERVAAALELSASEQRFFKLLVEFEQATDHEDRLRALESITATKRFLEARPLDSMLLEYLSHWYNLAIRELAGRSDFKDDPEWIAAQLRPKISTARARKSLELLVELGLLERADGVISRGEPTLDAGHEVRAAGVKQFHRQMLERAAASIDDVPSEERDISAMTVCIKCNSVEGLKERLRDFRETFMSVCDEEVDPDVVYQLNIQFFPLSEARREP</sequence>
<feature type="domain" description="DUF4423" evidence="1">
    <location>
        <begin position="108"/>
        <end position="272"/>
    </location>
</feature>
<dbReference type="RefSeq" id="WP_146960160.1">
    <property type="nucleotide sequence ID" value="NZ_CP042467.1"/>
</dbReference>
<protein>
    <submittedName>
        <fullName evidence="2">TIGR02147 family protein</fullName>
    </submittedName>
</protein>
<dbReference type="InterPro" id="IPR011873">
    <property type="entry name" value="CHP02147"/>
</dbReference>
<accession>A0A5B8XRE5</accession>
<evidence type="ECO:0000313" key="2">
    <source>
        <dbReference type="EMBL" id="QED28065.1"/>
    </source>
</evidence>
<name>A0A5B8XRE5_9DELT</name>
<dbReference type="EMBL" id="CP042467">
    <property type="protein sequence ID" value="QED28065.1"/>
    <property type="molecule type" value="Genomic_DNA"/>
</dbReference>
<dbReference type="OrthoDB" id="5538805at2"/>
<dbReference type="AlphaFoldDB" id="A0A5B8XRE5"/>
<keyword evidence="3" id="KW-1185">Reference proteome</keyword>
<dbReference type="NCBIfam" id="TIGR02147">
    <property type="entry name" value="Fsuc_second"/>
    <property type="match status" value="1"/>
</dbReference>
<organism evidence="2 3">
    <name type="scientific">Microvenator marinus</name>
    <dbReference type="NCBI Taxonomy" id="2600177"/>
    <lineage>
        <taxon>Bacteria</taxon>
        <taxon>Deltaproteobacteria</taxon>
        <taxon>Bradymonadales</taxon>
        <taxon>Microvenatoraceae</taxon>
        <taxon>Microvenator</taxon>
    </lineage>
</organism>
<dbReference type="Pfam" id="PF14394">
    <property type="entry name" value="DUF4423"/>
    <property type="match status" value="1"/>
</dbReference>
<reference evidence="2 3" key="1">
    <citation type="submission" date="2019-08" db="EMBL/GenBank/DDBJ databases">
        <authorList>
            <person name="Liang Q."/>
        </authorList>
    </citation>
    <scope>NUCLEOTIDE SEQUENCE [LARGE SCALE GENOMIC DNA]</scope>
    <source>
        <strain evidence="2 3">V1718</strain>
    </source>
</reference>
<dbReference type="Proteomes" id="UP000321595">
    <property type="component" value="Chromosome"/>
</dbReference>
<proteinExistence type="predicted"/>
<evidence type="ECO:0000313" key="3">
    <source>
        <dbReference type="Proteomes" id="UP000321595"/>
    </source>
</evidence>
<dbReference type="KEGG" id="bbae:FRD01_12630"/>